<organism evidence="2 3">
    <name type="scientific">Saitozyma podzolica</name>
    <dbReference type="NCBI Taxonomy" id="1890683"/>
    <lineage>
        <taxon>Eukaryota</taxon>
        <taxon>Fungi</taxon>
        <taxon>Dikarya</taxon>
        <taxon>Basidiomycota</taxon>
        <taxon>Agaricomycotina</taxon>
        <taxon>Tremellomycetes</taxon>
        <taxon>Tremellales</taxon>
        <taxon>Trimorphomycetaceae</taxon>
        <taxon>Saitozyma</taxon>
    </lineage>
</organism>
<evidence type="ECO:0000256" key="1">
    <source>
        <dbReference type="SAM" id="MobiDB-lite"/>
    </source>
</evidence>
<sequence length="149" mass="16206">MAPSYTPIALQHVNLVVPRGTLHVAKEFYGEVIGFASDPVPQLQKDVLLWFRIGDGPQQIHVAFEGVKDHPSPSPISSRHPCFSLASPEALLALQQRMYEHSLSGAESAAQQCDKPGAENSGAKGVEYPTRFFARDYAGNRLEFAVASS</sequence>
<reference evidence="2 3" key="1">
    <citation type="submission" date="2018-11" db="EMBL/GenBank/DDBJ databases">
        <title>Genome sequence of Saitozyma podzolica DSM 27192.</title>
        <authorList>
            <person name="Aliyu H."/>
            <person name="Gorte O."/>
            <person name="Ochsenreither K."/>
        </authorList>
    </citation>
    <scope>NUCLEOTIDE SEQUENCE [LARGE SCALE GENOMIC DNA]</scope>
    <source>
        <strain evidence="2 3">DSM 27192</strain>
    </source>
</reference>
<dbReference type="InterPro" id="IPR029068">
    <property type="entry name" value="Glyas_Bleomycin-R_OHBP_Dase"/>
</dbReference>
<dbReference type="Gene3D" id="3.10.180.10">
    <property type="entry name" value="2,3-Dihydroxybiphenyl 1,2-Dioxygenase, domain 1"/>
    <property type="match status" value="1"/>
</dbReference>
<keyword evidence="3" id="KW-1185">Reference proteome</keyword>
<gene>
    <name evidence="2" type="ORF">EHS25_008056</name>
</gene>
<name>A0A427YNH2_9TREE</name>
<proteinExistence type="predicted"/>
<protein>
    <recommendedName>
        <fullName evidence="4">VOC domain-containing protein</fullName>
    </recommendedName>
</protein>
<dbReference type="PANTHER" id="PTHR39175:SF1">
    <property type="entry name" value="FAMILY PROTEIN, PUTATIVE (AFU_ORTHOLOGUE AFUA_3G15060)-RELATED"/>
    <property type="match status" value="1"/>
</dbReference>
<dbReference type="EMBL" id="RSCD01000005">
    <property type="protein sequence ID" value="RSH92611.1"/>
    <property type="molecule type" value="Genomic_DNA"/>
</dbReference>
<dbReference type="Proteomes" id="UP000279259">
    <property type="component" value="Unassembled WGS sequence"/>
</dbReference>
<dbReference type="SUPFAM" id="SSF54593">
    <property type="entry name" value="Glyoxalase/Bleomycin resistance protein/Dihydroxybiphenyl dioxygenase"/>
    <property type="match status" value="1"/>
</dbReference>
<feature type="region of interest" description="Disordered" evidence="1">
    <location>
        <begin position="103"/>
        <end position="122"/>
    </location>
</feature>
<evidence type="ECO:0008006" key="4">
    <source>
        <dbReference type="Google" id="ProtNLM"/>
    </source>
</evidence>
<dbReference type="PANTHER" id="PTHR39175">
    <property type="entry name" value="FAMILY PROTEIN, PUTATIVE (AFU_ORTHOLOGUE AFUA_3G15060)-RELATED"/>
    <property type="match status" value="1"/>
</dbReference>
<evidence type="ECO:0000313" key="3">
    <source>
        <dbReference type="Proteomes" id="UP000279259"/>
    </source>
</evidence>
<comment type="caution">
    <text evidence="2">The sequence shown here is derived from an EMBL/GenBank/DDBJ whole genome shotgun (WGS) entry which is preliminary data.</text>
</comment>
<dbReference type="OrthoDB" id="3340372at2759"/>
<dbReference type="AlphaFoldDB" id="A0A427YNH2"/>
<evidence type="ECO:0000313" key="2">
    <source>
        <dbReference type="EMBL" id="RSH92611.1"/>
    </source>
</evidence>
<accession>A0A427YNH2</accession>